<evidence type="ECO:0000256" key="2">
    <source>
        <dbReference type="ARBA" id="ARBA00023163"/>
    </source>
</evidence>
<dbReference type="AlphaFoldDB" id="A0A0M6ZZG8"/>
<dbReference type="InterPro" id="IPR029062">
    <property type="entry name" value="Class_I_gatase-like"/>
</dbReference>
<dbReference type="OrthoDB" id="186587at2"/>
<dbReference type="PROSITE" id="PS01124">
    <property type="entry name" value="HTH_ARAC_FAMILY_2"/>
    <property type="match status" value="1"/>
</dbReference>
<keyword evidence="1" id="KW-0805">Transcription regulation</keyword>
<dbReference type="InterPro" id="IPR009057">
    <property type="entry name" value="Homeodomain-like_sf"/>
</dbReference>
<keyword evidence="2" id="KW-0804">Transcription</keyword>
<dbReference type="Pfam" id="PF12833">
    <property type="entry name" value="HTH_18"/>
    <property type="match status" value="1"/>
</dbReference>
<dbReference type="GO" id="GO:0003700">
    <property type="term" value="F:DNA-binding transcription factor activity"/>
    <property type="evidence" value="ECO:0007669"/>
    <property type="project" value="InterPro"/>
</dbReference>
<dbReference type="InterPro" id="IPR018060">
    <property type="entry name" value="HTH_AraC"/>
</dbReference>
<evidence type="ECO:0000256" key="1">
    <source>
        <dbReference type="ARBA" id="ARBA00023015"/>
    </source>
</evidence>
<reference evidence="5" key="1">
    <citation type="submission" date="2015-07" db="EMBL/GenBank/DDBJ databases">
        <authorList>
            <person name="Rodrigo-Torres Lidia"/>
            <person name="Arahal R.David."/>
        </authorList>
    </citation>
    <scope>NUCLEOTIDE SEQUENCE [LARGE SCALE GENOMIC DNA]</scope>
    <source>
        <strain evidence="5">CECT 5112</strain>
    </source>
</reference>
<gene>
    <name evidence="4" type="primary">cdhR_4</name>
    <name evidence="4" type="ORF">LAX5112_01487</name>
</gene>
<dbReference type="PANTHER" id="PTHR43130">
    <property type="entry name" value="ARAC-FAMILY TRANSCRIPTIONAL REGULATOR"/>
    <property type="match status" value="1"/>
</dbReference>
<protein>
    <submittedName>
        <fullName evidence="4">Carnitine catabolism transcriptional activator</fullName>
    </submittedName>
</protein>
<dbReference type="NCBIfam" id="NF006902">
    <property type="entry name" value="PRK09393.1"/>
    <property type="match status" value="1"/>
</dbReference>
<dbReference type="SUPFAM" id="SSF52317">
    <property type="entry name" value="Class I glutamine amidotransferase-like"/>
    <property type="match status" value="1"/>
</dbReference>
<sequence>MPNTDLAFQSPANAPDKRVVALAYDGLCLFEFGICCELFGLKRPEMGKDWYSFEVASLDPGQPLRASNGVRVEVDGGLDLLKEAGTILIPGWSGINDPIPGRLRDALCQAHANGARLLSICSGVFVLAATGLLEGKQVTTHWRYSEALSARYPDLVTVPNVLYTDNGQILTSAGSAAGIDLCLHLIRRDFGPSAANSVARRLVVPPHREGGQAQFVDTSVQAPNEANRFGPLFDYLRANLSGNHTIKSLAARSGMSERTFLRRFESATGTTPARWVTRLRLQKAKDLLEESDLSIDKIADQTGFGTAATMRHHFREMLSTSPTRHRRLFQSTSKQT</sequence>
<dbReference type="GO" id="GO:0043565">
    <property type="term" value="F:sequence-specific DNA binding"/>
    <property type="evidence" value="ECO:0007669"/>
    <property type="project" value="InterPro"/>
</dbReference>
<dbReference type="Pfam" id="PF01965">
    <property type="entry name" value="DJ-1_PfpI"/>
    <property type="match status" value="1"/>
</dbReference>
<dbReference type="CDD" id="cd03137">
    <property type="entry name" value="GATase1_AraC_1"/>
    <property type="match status" value="1"/>
</dbReference>
<dbReference type="RefSeq" id="WP_055671298.1">
    <property type="nucleotide sequence ID" value="NZ_CXWD01000005.1"/>
</dbReference>
<dbReference type="InterPro" id="IPR052158">
    <property type="entry name" value="INH-QAR"/>
</dbReference>
<feature type="domain" description="HTH araC/xylS-type" evidence="3">
    <location>
        <begin position="230"/>
        <end position="328"/>
    </location>
</feature>
<dbReference type="PANTHER" id="PTHR43130:SF3">
    <property type="entry name" value="HTH-TYPE TRANSCRIPTIONAL REGULATOR RV1931C"/>
    <property type="match status" value="1"/>
</dbReference>
<dbReference type="Gene3D" id="1.10.10.60">
    <property type="entry name" value="Homeodomain-like"/>
    <property type="match status" value="2"/>
</dbReference>
<dbReference type="EMBL" id="CXWD01000005">
    <property type="protein sequence ID" value="CTQ67701.1"/>
    <property type="molecule type" value="Genomic_DNA"/>
</dbReference>
<dbReference type="STRING" id="388408.LAX5112_01487"/>
<keyword evidence="5" id="KW-1185">Reference proteome</keyword>
<evidence type="ECO:0000313" key="5">
    <source>
        <dbReference type="Proteomes" id="UP000053235"/>
    </source>
</evidence>
<dbReference type="InterPro" id="IPR002818">
    <property type="entry name" value="DJ-1/PfpI"/>
</dbReference>
<proteinExistence type="predicted"/>
<dbReference type="SUPFAM" id="SSF46689">
    <property type="entry name" value="Homeodomain-like"/>
    <property type="match status" value="2"/>
</dbReference>
<evidence type="ECO:0000313" key="4">
    <source>
        <dbReference type="EMBL" id="CTQ67701.1"/>
    </source>
</evidence>
<dbReference type="Gene3D" id="3.40.50.880">
    <property type="match status" value="1"/>
</dbReference>
<organism evidence="4 5">
    <name type="scientific">Roseibium alexandrii</name>
    <dbReference type="NCBI Taxonomy" id="388408"/>
    <lineage>
        <taxon>Bacteria</taxon>
        <taxon>Pseudomonadati</taxon>
        <taxon>Pseudomonadota</taxon>
        <taxon>Alphaproteobacteria</taxon>
        <taxon>Hyphomicrobiales</taxon>
        <taxon>Stappiaceae</taxon>
        <taxon>Roseibium</taxon>
    </lineage>
</organism>
<accession>A0A0M6ZZG8</accession>
<name>A0A0M6ZZG8_9HYPH</name>
<evidence type="ECO:0000259" key="3">
    <source>
        <dbReference type="PROSITE" id="PS01124"/>
    </source>
</evidence>
<dbReference type="SMART" id="SM00342">
    <property type="entry name" value="HTH_ARAC"/>
    <property type="match status" value="1"/>
</dbReference>
<dbReference type="Proteomes" id="UP000053235">
    <property type="component" value="Unassembled WGS sequence"/>
</dbReference>